<evidence type="ECO:0000313" key="1">
    <source>
        <dbReference type="EMBL" id="GAE95417.1"/>
    </source>
</evidence>
<sequence length="71" mass="8403">MVRSKKVKKEIVDEKLLDTIFLLKREWAYLDSIMARSIDPTEYGRFDVAVAKAKYFYCLREAKERNLSAIK</sequence>
<organism evidence="1 2">
    <name type="scientific">Gracilibacillus boraciitolerans JCM 21714</name>
    <dbReference type="NCBI Taxonomy" id="1298598"/>
    <lineage>
        <taxon>Bacteria</taxon>
        <taxon>Bacillati</taxon>
        <taxon>Bacillota</taxon>
        <taxon>Bacilli</taxon>
        <taxon>Bacillales</taxon>
        <taxon>Bacillaceae</taxon>
        <taxon>Gracilibacillus</taxon>
    </lineage>
</organism>
<dbReference type="AlphaFoldDB" id="W4VQC9"/>
<dbReference type="InterPro" id="IPR019644">
    <property type="entry name" value="DUF2508"/>
</dbReference>
<dbReference type="STRING" id="1298598.JCM21714_4655"/>
<protein>
    <submittedName>
        <fullName evidence="1">Uncharacterized protein</fullName>
    </submittedName>
</protein>
<dbReference type="OrthoDB" id="2166610at2"/>
<dbReference type="eggNOG" id="ENOG5033B6J">
    <property type="taxonomic scope" value="Bacteria"/>
</dbReference>
<reference evidence="1 2" key="1">
    <citation type="journal article" date="2014" name="Genome Announc.">
        <title>Draft Genome Sequence of the Boron-Tolerant and Moderately Halotolerant Bacterium Gracilibacillus boraciitolerans JCM 21714T.</title>
        <authorList>
            <person name="Ahmed I."/>
            <person name="Oshima K."/>
            <person name="Suda W."/>
            <person name="Kitamura K."/>
            <person name="Iida T."/>
            <person name="Ohmori Y."/>
            <person name="Fujiwara T."/>
            <person name="Hattori M."/>
            <person name="Ohkuma M."/>
        </authorList>
    </citation>
    <scope>NUCLEOTIDE SEQUENCE [LARGE SCALE GENOMIC DNA]</scope>
    <source>
        <strain evidence="1 2">JCM 21714</strain>
    </source>
</reference>
<evidence type="ECO:0000313" key="2">
    <source>
        <dbReference type="Proteomes" id="UP000019102"/>
    </source>
</evidence>
<dbReference type="EMBL" id="BAVS01000057">
    <property type="protein sequence ID" value="GAE95417.1"/>
    <property type="molecule type" value="Genomic_DNA"/>
</dbReference>
<dbReference type="Proteomes" id="UP000019102">
    <property type="component" value="Unassembled WGS sequence"/>
</dbReference>
<dbReference type="RefSeq" id="WP_035726291.1">
    <property type="nucleotide sequence ID" value="NZ_BAVS01000057.1"/>
</dbReference>
<proteinExistence type="predicted"/>
<comment type="caution">
    <text evidence="1">The sequence shown here is derived from an EMBL/GenBank/DDBJ whole genome shotgun (WGS) entry which is preliminary data.</text>
</comment>
<dbReference type="Pfam" id="PF10704">
    <property type="entry name" value="DUF2508"/>
    <property type="match status" value="1"/>
</dbReference>
<keyword evidence="2" id="KW-1185">Reference proteome</keyword>
<accession>W4VQC9</accession>
<gene>
    <name evidence="1" type="ORF">JCM21714_4655</name>
</gene>
<name>W4VQC9_9BACI</name>